<evidence type="ECO:0000256" key="5">
    <source>
        <dbReference type="ARBA" id="ARBA00023600"/>
    </source>
</evidence>
<keyword evidence="4" id="KW-0472">Membrane</keyword>
<dbReference type="NCBIfam" id="TIGR01593">
    <property type="entry name" value="holin_tox_secr"/>
    <property type="match status" value="1"/>
</dbReference>
<keyword evidence="7" id="KW-1185">Reference proteome</keyword>
<reference evidence="6 7" key="1">
    <citation type="submission" date="2016-05" db="EMBL/GenBank/DDBJ databases">
        <title>Paenibacillus oryzae. sp. nov., isolated from the rice root.</title>
        <authorList>
            <person name="Zhang J."/>
            <person name="Zhang X."/>
        </authorList>
    </citation>
    <scope>NUCLEOTIDE SEQUENCE [LARGE SCALE GENOMIC DNA]</scope>
    <source>
        <strain evidence="6 7">1DrF-4</strain>
    </source>
</reference>
<dbReference type="AlphaFoldDB" id="A0A1A5YPR4"/>
<organism evidence="6 7">
    <name type="scientific">Paenibacillus oryzae</name>
    <dbReference type="NCBI Taxonomy" id="1844972"/>
    <lineage>
        <taxon>Bacteria</taxon>
        <taxon>Bacillati</taxon>
        <taxon>Bacillota</taxon>
        <taxon>Bacilli</taxon>
        <taxon>Bacillales</taxon>
        <taxon>Paenibacillaceae</taxon>
        <taxon>Paenibacillus</taxon>
    </lineage>
</organism>
<evidence type="ECO:0000256" key="1">
    <source>
        <dbReference type="ARBA" id="ARBA00004141"/>
    </source>
</evidence>
<keyword evidence="3" id="KW-1133">Transmembrane helix</keyword>
<protein>
    <submittedName>
        <fullName evidence="6">Holin</fullName>
    </submittedName>
</protein>
<name>A0A1A5YPR4_9BACL</name>
<accession>A0A1A5YPR4</accession>
<dbReference type="STRING" id="1844972.A7K91_19340"/>
<dbReference type="Proteomes" id="UP000092024">
    <property type="component" value="Unassembled WGS sequence"/>
</dbReference>
<sequence length="129" mass="14127">MSLVWVCSMIGVLGSLVTFAFGHWTESLTLLLVTMGVDYITGVSASLKEGRGLNSAFGSWGLAKKGLTLLVVLLAHRIDILLETDNVTMAAAVYFYIANELISVTENYGRMGFPLPERVKKMIEVLKNK</sequence>
<dbReference type="RefSeq" id="WP_068680731.1">
    <property type="nucleotide sequence ID" value="NZ_LYPA01000038.1"/>
</dbReference>
<evidence type="ECO:0000256" key="2">
    <source>
        <dbReference type="ARBA" id="ARBA00022692"/>
    </source>
</evidence>
<proteinExistence type="inferred from homology"/>
<evidence type="ECO:0000313" key="7">
    <source>
        <dbReference type="Proteomes" id="UP000092024"/>
    </source>
</evidence>
<dbReference type="OrthoDB" id="88184at2"/>
<comment type="subcellular location">
    <subcellularLocation>
        <location evidence="1">Membrane</location>
        <topology evidence="1">Multi-pass membrane protein</topology>
    </subcellularLocation>
</comment>
<comment type="caution">
    <text evidence="6">The sequence shown here is derived from an EMBL/GenBank/DDBJ whole genome shotgun (WGS) entry which is preliminary data.</text>
</comment>
<dbReference type="InterPro" id="IPR006480">
    <property type="entry name" value="Phage_holin_4_1"/>
</dbReference>
<dbReference type="Pfam" id="PF05105">
    <property type="entry name" value="Phage_holin_4_1"/>
    <property type="match status" value="1"/>
</dbReference>
<gene>
    <name evidence="6" type="ORF">A7K91_19340</name>
</gene>
<dbReference type="GO" id="GO:0016020">
    <property type="term" value="C:membrane"/>
    <property type="evidence" value="ECO:0007669"/>
    <property type="project" value="UniProtKB-SubCell"/>
</dbReference>
<comment type="similarity">
    <text evidence="5">Belongs to the bacteriophage holin family. Cp-1 holin subfamily.</text>
</comment>
<dbReference type="EMBL" id="LYPA01000038">
    <property type="protein sequence ID" value="OBR67370.1"/>
    <property type="molecule type" value="Genomic_DNA"/>
</dbReference>
<evidence type="ECO:0000256" key="4">
    <source>
        <dbReference type="ARBA" id="ARBA00023136"/>
    </source>
</evidence>
<evidence type="ECO:0000256" key="3">
    <source>
        <dbReference type="ARBA" id="ARBA00022989"/>
    </source>
</evidence>
<keyword evidence="2" id="KW-0812">Transmembrane</keyword>
<evidence type="ECO:0000313" key="6">
    <source>
        <dbReference type="EMBL" id="OBR67370.1"/>
    </source>
</evidence>